<dbReference type="Proteomes" id="UP000326344">
    <property type="component" value="Unassembled WGS sequence"/>
</dbReference>
<dbReference type="EMBL" id="VTWS01000001">
    <property type="protein sequence ID" value="KAA9356859.1"/>
    <property type="molecule type" value="Genomic_DNA"/>
</dbReference>
<evidence type="ECO:0000313" key="2">
    <source>
        <dbReference type="Proteomes" id="UP000326344"/>
    </source>
</evidence>
<dbReference type="RefSeq" id="WP_138994187.1">
    <property type="nucleotide sequence ID" value="NZ_VTWS01000001.1"/>
</dbReference>
<protein>
    <submittedName>
        <fullName evidence="1">Uncharacterized protein</fullName>
    </submittedName>
</protein>
<proteinExistence type="predicted"/>
<sequence>MNVLLSLMVGYFSALIDCRAQEQFLGKTLKEVQIQLSKGQIRYEEHMSPTGDATTLSYSPSEPNRKRFDLYTAHFLRFRQDNKNVCDLIMSYPILQQNWLADTLKNRLILSGFKKVDDSIFWNETRNCLAQLEYVNDLNPYTQQPTKVKMLRVTFTPGSNKPSRQTQNDN</sequence>
<reference evidence="1 2" key="1">
    <citation type="submission" date="2019-09" db="EMBL/GenBank/DDBJ databases">
        <title>Genome Sequence of Larkinella sp MA1.</title>
        <authorList>
            <person name="Srinivasan S."/>
        </authorList>
    </citation>
    <scope>NUCLEOTIDE SEQUENCE [LARGE SCALE GENOMIC DNA]</scope>
    <source>
        <strain evidence="1 2">MA1</strain>
    </source>
</reference>
<keyword evidence="2" id="KW-1185">Reference proteome</keyword>
<comment type="caution">
    <text evidence="1">The sequence shown here is derived from an EMBL/GenBank/DDBJ whole genome shotgun (WGS) entry which is preliminary data.</text>
</comment>
<gene>
    <name evidence="1" type="ORF">F0P93_03710</name>
</gene>
<dbReference type="AlphaFoldDB" id="A0A5N1JQG7"/>
<evidence type="ECO:0000313" key="1">
    <source>
        <dbReference type="EMBL" id="KAA9356859.1"/>
    </source>
</evidence>
<accession>A0A5N1JQG7</accession>
<name>A0A5N1JQG7_9BACT</name>
<organism evidence="1 2">
    <name type="scientific">Larkinella humicola</name>
    <dbReference type="NCBI Taxonomy" id="2607654"/>
    <lineage>
        <taxon>Bacteria</taxon>
        <taxon>Pseudomonadati</taxon>
        <taxon>Bacteroidota</taxon>
        <taxon>Cytophagia</taxon>
        <taxon>Cytophagales</taxon>
        <taxon>Spirosomataceae</taxon>
        <taxon>Larkinella</taxon>
    </lineage>
</organism>